<evidence type="ECO:0000256" key="1">
    <source>
        <dbReference type="SAM" id="MobiDB-lite"/>
    </source>
</evidence>
<organism evidence="3">
    <name type="scientific">Ganoderma boninense</name>
    <dbReference type="NCBI Taxonomy" id="34458"/>
    <lineage>
        <taxon>Eukaryota</taxon>
        <taxon>Fungi</taxon>
        <taxon>Dikarya</taxon>
        <taxon>Basidiomycota</taxon>
        <taxon>Agaricomycotina</taxon>
        <taxon>Agaricomycetes</taxon>
        <taxon>Polyporales</taxon>
        <taxon>Polyporaceae</taxon>
        <taxon>Ganoderma</taxon>
    </lineage>
</organism>
<dbReference type="AlphaFoldDB" id="A0A5K1JXS4"/>
<proteinExistence type="predicted"/>
<evidence type="ECO:0000313" key="3">
    <source>
        <dbReference type="EMBL" id="VWO96019.1"/>
    </source>
</evidence>
<dbReference type="Pfam" id="PF24968">
    <property type="entry name" value="DUF7770"/>
    <property type="match status" value="1"/>
</dbReference>
<name>A0A5K1JXS4_9APHY</name>
<dbReference type="InterPro" id="IPR056672">
    <property type="entry name" value="DUF7770"/>
</dbReference>
<accession>A0A5K1JXS4</accession>
<sequence>MMNAPLPERPALGLLESPHIPLSLPTLANGVARICLLLSLSQVTALSPTASMKDSIYKRQFDATHDGHLPVSHISVTGTGTLSTVLDDEGKGVYHWYLTLHLSPEDPTGDPRTVTLDSQPTNYPEATLIIKSAPPCTDPHKVEVTVPMLGGPTASEVVEFLVEEGLARYVYAEGGFGCRWWCRVALQKLEAKGWVESGAEDKYVELQRECAERDPDRFPNDLKKGTFMPKVSVAGGDHDLDDADVGSRTDVSV</sequence>
<gene>
    <name evidence="3" type="primary">I1RWP4</name>
</gene>
<feature type="domain" description="DUF7770" evidence="2">
    <location>
        <begin position="86"/>
        <end position="228"/>
    </location>
</feature>
<evidence type="ECO:0000259" key="2">
    <source>
        <dbReference type="Pfam" id="PF24968"/>
    </source>
</evidence>
<feature type="region of interest" description="Disordered" evidence="1">
    <location>
        <begin position="229"/>
        <end position="253"/>
    </location>
</feature>
<protein>
    <recommendedName>
        <fullName evidence="2">DUF7770 domain-containing protein</fullName>
    </recommendedName>
</protein>
<reference evidence="3" key="1">
    <citation type="submission" date="2019-10" db="EMBL/GenBank/DDBJ databases">
        <authorList>
            <person name="Nor Muhammad N."/>
        </authorList>
    </citation>
    <scope>NUCLEOTIDE SEQUENCE</scope>
</reference>
<dbReference type="EMBL" id="LR725297">
    <property type="protein sequence ID" value="VWO96019.1"/>
    <property type="molecule type" value="Genomic_DNA"/>
</dbReference>